<evidence type="ECO:0000313" key="3">
    <source>
        <dbReference type="EMBL" id="GGX73803.1"/>
    </source>
</evidence>
<organism evidence="3 4">
    <name type="scientific">Litorimonas cladophorae</name>
    <dbReference type="NCBI Taxonomy" id="1220491"/>
    <lineage>
        <taxon>Bacteria</taxon>
        <taxon>Pseudomonadati</taxon>
        <taxon>Pseudomonadota</taxon>
        <taxon>Alphaproteobacteria</taxon>
        <taxon>Maricaulales</taxon>
        <taxon>Robiginitomaculaceae</taxon>
    </lineage>
</organism>
<dbReference type="AlphaFoldDB" id="A0A918KUA9"/>
<sequence length="604" mass="63441">MSKTINIAGASGYWGESAMATPQLLHAHKSGDVHLDYIVYDYLAEITMSILARAKAKNPENGGYATDFVEAVIQPHLRDIADTGITLIANAGGVNPEACGRAVRALVKEAGLSLKVAVITGDNRMDEIEAISASKPKDMFSGAAMPASDKVASVNTYLGAFPVAKALGAGANIVITGRVVDSAVTLGACIHEFGWGAEDWDLLASGSLCGHILECGPQTTGGNFTDWELAGDISEIGYPIAEVAADGSFVTTKPSGTTGLVSVGTVSEQMVYEIGDPQTYLLPDVTCDFSDVTITQVGPDRVEVSPAKGRAAPTHYKTCLTYADGFRAGCYLTFYGNRSTAKAEAFSDAVIKRAERVLRASNLGDFTEVSREVIGGGSQMGERIEAQETVVKIAVKHPEAKGVGIFLKEMTGTFLATPPGLSAFTGAGRPKPSPVVRLFSYLTPKDEIEVSIDVDGDISTHTDTVFAAAPAPARPAVPETVTGNVEVTVETLAWARSGDKGDKGNIGIIARDPSYLPALWSALTPAFVGDVMGHFLEDKTEVERFVLPGSNSINFLMDRALGGGGAASLRNDPQAKGFAQVLLAQTIRVPVSIAEDAKKKAPHS</sequence>
<evidence type="ECO:0000259" key="1">
    <source>
        <dbReference type="Pfam" id="PF07287"/>
    </source>
</evidence>
<dbReference type="InterPro" id="IPR056362">
    <property type="entry name" value="AtuA-like_ferredoxin_dom"/>
</dbReference>
<keyword evidence="4" id="KW-1185">Reference proteome</keyword>
<evidence type="ECO:0000313" key="4">
    <source>
        <dbReference type="Proteomes" id="UP000600865"/>
    </source>
</evidence>
<proteinExistence type="predicted"/>
<dbReference type="PANTHER" id="PTHR47708:SF2">
    <property type="entry name" value="SI:CH73-132F6.5"/>
    <property type="match status" value="1"/>
</dbReference>
<feature type="domain" description="AtuA-like ferredoxin-fold" evidence="2">
    <location>
        <begin position="488"/>
        <end position="587"/>
    </location>
</feature>
<accession>A0A918KUA9</accession>
<evidence type="ECO:0000259" key="2">
    <source>
        <dbReference type="Pfam" id="PF23544"/>
    </source>
</evidence>
<dbReference type="InterPro" id="IPR010839">
    <property type="entry name" value="AtuA_N"/>
</dbReference>
<feature type="domain" description="Acyclic terpene utilisation N-terminal" evidence="1">
    <location>
        <begin position="5"/>
        <end position="452"/>
    </location>
</feature>
<gene>
    <name evidence="3" type="ORF">GCM10011309_24870</name>
</gene>
<dbReference type="RefSeq" id="WP_189586682.1">
    <property type="nucleotide sequence ID" value="NZ_BMYV01000003.1"/>
</dbReference>
<dbReference type="EMBL" id="BMYV01000003">
    <property type="protein sequence ID" value="GGX73803.1"/>
    <property type="molecule type" value="Genomic_DNA"/>
</dbReference>
<dbReference type="Proteomes" id="UP000600865">
    <property type="component" value="Unassembled WGS sequence"/>
</dbReference>
<reference evidence="3 4" key="1">
    <citation type="journal article" date="2014" name="Int. J. Syst. Evol. Microbiol.">
        <title>Complete genome sequence of Corynebacterium casei LMG S-19264T (=DSM 44701T), isolated from a smear-ripened cheese.</title>
        <authorList>
            <consortium name="US DOE Joint Genome Institute (JGI-PGF)"/>
            <person name="Walter F."/>
            <person name="Albersmeier A."/>
            <person name="Kalinowski J."/>
            <person name="Ruckert C."/>
        </authorList>
    </citation>
    <scope>NUCLEOTIDE SEQUENCE [LARGE SCALE GENOMIC DNA]</scope>
    <source>
        <strain evidence="3 4">KCTC 23968</strain>
    </source>
</reference>
<comment type="caution">
    <text evidence="3">The sequence shown here is derived from an EMBL/GenBank/DDBJ whole genome shotgun (WGS) entry which is preliminary data.</text>
</comment>
<name>A0A918KUA9_9PROT</name>
<dbReference type="Pfam" id="PF07287">
    <property type="entry name" value="AtuA"/>
    <property type="match status" value="1"/>
</dbReference>
<protein>
    <submittedName>
        <fullName evidence="3">Terpene utilization protein AtuA</fullName>
    </submittedName>
</protein>
<dbReference type="PANTHER" id="PTHR47708">
    <property type="match status" value="1"/>
</dbReference>
<dbReference type="Pfam" id="PF23544">
    <property type="entry name" value="AtuA_ferredoxin"/>
    <property type="match status" value="1"/>
</dbReference>